<accession>A0A6A6ZU91</accession>
<name>A0A6A6ZU91_9PLEO</name>
<evidence type="ECO:0000313" key="6">
    <source>
        <dbReference type="EMBL" id="KAF2823885.1"/>
    </source>
</evidence>
<comment type="subcellular location">
    <subcellularLocation>
        <location evidence="1">Membrane</location>
        <topology evidence="1">Multi-pass membrane protein</topology>
    </subcellularLocation>
</comment>
<reference evidence="6" key="1">
    <citation type="journal article" date="2020" name="Stud. Mycol.">
        <title>101 Dothideomycetes genomes: a test case for predicting lifestyles and emergence of pathogens.</title>
        <authorList>
            <person name="Haridas S."/>
            <person name="Albert R."/>
            <person name="Binder M."/>
            <person name="Bloem J."/>
            <person name="Labutti K."/>
            <person name="Salamov A."/>
            <person name="Andreopoulos B."/>
            <person name="Baker S."/>
            <person name="Barry K."/>
            <person name="Bills G."/>
            <person name="Bluhm B."/>
            <person name="Cannon C."/>
            <person name="Castanera R."/>
            <person name="Culley D."/>
            <person name="Daum C."/>
            <person name="Ezra D."/>
            <person name="Gonzalez J."/>
            <person name="Henrissat B."/>
            <person name="Kuo A."/>
            <person name="Liang C."/>
            <person name="Lipzen A."/>
            <person name="Lutzoni F."/>
            <person name="Magnuson J."/>
            <person name="Mondo S."/>
            <person name="Nolan M."/>
            <person name="Ohm R."/>
            <person name="Pangilinan J."/>
            <person name="Park H.-J."/>
            <person name="Ramirez L."/>
            <person name="Alfaro M."/>
            <person name="Sun H."/>
            <person name="Tritt A."/>
            <person name="Yoshinaga Y."/>
            <person name="Zwiers L.-H."/>
            <person name="Turgeon B."/>
            <person name="Goodwin S."/>
            <person name="Spatafora J."/>
            <person name="Crous P."/>
            <person name="Grigoriev I."/>
        </authorList>
    </citation>
    <scope>NUCLEOTIDE SEQUENCE</scope>
    <source>
        <strain evidence="6">CBS 113818</strain>
    </source>
</reference>
<dbReference type="InterPro" id="IPR007568">
    <property type="entry name" value="RTA1"/>
</dbReference>
<gene>
    <name evidence="6" type="ORF">CC86DRAFT_297696</name>
</gene>
<feature type="transmembrane region" description="Helical" evidence="5">
    <location>
        <begin position="195"/>
        <end position="215"/>
    </location>
</feature>
<keyword evidence="2 5" id="KW-0812">Transmembrane</keyword>
<dbReference type="GO" id="GO:0005886">
    <property type="term" value="C:plasma membrane"/>
    <property type="evidence" value="ECO:0007669"/>
    <property type="project" value="TreeGrafter"/>
</dbReference>
<dbReference type="OrthoDB" id="4521223at2759"/>
<dbReference type="AlphaFoldDB" id="A0A6A6ZU91"/>
<dbReference type="EMBL" id="MU006231">
    <property type="protein sequence ID" value="KAF2823885.1"/>
    <property type="molecule type" value="Genomic_DNA"/>
</dbReference>
<evidence type="ECO:0000256" key="2">
    <source>
        <dbReference type="ARBA" id="ARBA00022692"/>
    </source>
</evidence>
<feature type="transmembrane region" description="Helical" evidence="5">
    <location>
        <begin position="247"/>
        <end position="267"/>
    </location>
</feature>
<feature type="transmembrane region" description="Helical" evidence="5">
    <location>
        <begin position="158"/>
        <end position="183"/>
    </location>
</feature>
<feature type="transmembrane region" description="Helical" evidence="5">
    <location>
        <begin position="122"/>
        <end position="146"/>
    </location>
</feature>
<evidence type="ECO:0000256" key="3">
    <source>
        <dbReference type="ARBA" id="ARBA00022989"/>
    </source>
</evidence>
<keyword evidence="7" id="KW-1185">Reference proteome</keyword>
<protein>
    <submittedName>
        <fullName evidence="6">RTA1-domain-containing protein</fullName>
    </submittedName>
</protein>
<dbReference type="Proteomes" id="UP000799424">
    <property type="component" value="Unassembled WGS sequence"/>
</dbReference>
<dbReference type="PANTHER" id="PTHR31465:SF9">
    <property type="entry name" value="SPHINGOID LONG-CHAIN BASE TRANSPORTER RSB1"/>
    <property type="match status" value="1"/>
</dbReference>
<proteinExistence type="predicted"/>
<dbReference type="Pfam" id="PF04479">
    <property type="entry name" value="RTA1"/>
    <property type="match status" value="1"/>
</dbReference>
<dbReference type="PANTHER" id="PTHR31465">
    <property type="entry name" value="PROTEIN RTA1-RELATED"/>
    <property type="match status" value="1"/>
</dbReference>
<dbReference type="GO" id="GO:0000324">
    <property type="term" value="C:fungal-type vacuole"/>
    <property type="evidence" value="ECO:0007669"/>
    <property type="project" value="TreeGrafter"/>
</dbReference>
<evidence type="ECO:0000256" key="1">
    <source>
        <dbReference type="ARBA" id="ARBA00004141"/>
    </source>
</evidence>
<organism evidence="6 7">
    <name type="scientific">Ophiobolus disseminans</name>
    <dbReference type="NCBI Taxonomy" id="1469910"/>
    <lineage>
        <taxon>Eukaryota</taxon>
        <taxon>Fungi</taxon>
        <taxon>Dikarya</taxon>
        <taxon>Ascomycota</taxon>
        <taxon>Pezizomycotina</taxon>
        <taxon>Dothideomycetes</taxon>
        <taxon>Pleosporomycetidae</taxon>
        <taxon>Pleosporales</taxon>
        <taxon>Pleosporineae</taxon>
        <taxon>Phaeosphaeriaceae</taxon>
        <taxon>Ophiobolus</taxon>
    </lineage>
</organism>
<evidence type="ECO:0000256" key="5">
    <source>
        <dbReference type="SAM" id="Phobius"/>
    </source>
</evidence>
<evidence type="ECO:0000313" key="7">
    <source>
        <dbReference type="Proteomes" id="UP000799424"/>
    </source>
</evidence>
<keyword evidence="3 5" id="KW-1133">Transmembrane helix</keyword>
<feature type="transmembrane region" description="Helical" evidence="5">
    <location>
        <begin position="57"/>
        <end position="77"/>
    </location>
</feature>
<sequence>MDAIFHLVTRALDANGIDPDNIDVTTTDPLKIAMSRKYCKVGTCPETWQTMKYRPNIAGNVIYMLCFFALLSAQLWFGIRSKTWSFMGTMCAGVLGEIVGYIGRVMLNLNPFLMNNFFVNLIPLTIAPALLTAGIYMCLGRVIVAIGAESSRLKPKMYTYVFVGCDVLSLILQAIGGGMAATARDAKGSRRGVDIMIAGLVSQVITMTLFLALWADVAFRTRRAKVSGSVSRTQPMMYESLRTNRNFTLFQWSLFVATILIFVRCLYRVAELWEGFSGELANHESTFMVFEGPMIIIAVTAITLFHPGRIFGDLWGPAGKGVRSTGKLMEHADQSVQLNNTGYRPVEQRGSVV</sequence>
<feature type="transmembrane region" description="Helical" evidence="5">
    <location>
        <begin position="287"/>
        <end position="305"/>
    </location>
</feature>
<keyword evidence="4 5" id="KW-0472">Membrane</keyword>
<evidence type="ECO:0000256" key="4">
    <source>
        <dbReference type="ARBA" id="ARBA00023136"/>
    </source>
</evidence>